<sequence>MQIKNKSDLTPGIAANRIQATPEQRLIIYADLEAVLLKAEANTRHNQKAQAMEYAWNWLRVNKKQALNEIENRGVGL</sequence>
<name>A0A3J3CMB6_SALER</name>
<reference evidence="1" key="1">
    <citation type="submission" date="2018-11" db="EMBL/GenBank/DDBJ databases">
        <authorList>
            <consortium name="PulseNet: The National Subtyping Network for Foodborne Disease Surveillance"/>
            <person name="Tarr C.L."/>
            <person name="Trees E."/>
            <person name="Katz L.S."/>
            <person name="Carleton-Romer H.A."/>
            <person name="Stroika S."/>
            <person name="Kucerova Z."/>
            <person name="Roache K.F."/>
            <person name="Sabol A.L."/>
            <person name="Besser J."/>
            <person name="Gerner-Smidt P."/>
        </authorList>
    </citation>
    <scope>NUCLEOTIDE SEQUENCE [LARGE SCALE GENOMIC DNA]</scope>
    <source>
        <strain evidence="1">PNUSAS059687</strain>
    </source>
</reference>
<accession>A0A3J3CMB6</accession>
<dbReference type="Proteomes" id="UP000839513">
    <property type="component" value="Unassembled WGS sequence"/>
</dbReference>
<dbReference type="AlphaFoldDB" id="A0A3J3CMB6"/>
<evidence type="ECO:0000313" key="1">
    <source>
        <dbReference type="EMBL" id="MHS97305.1"/>
    </source>
</evidence>
<organism evidence="1">
    <name type="scientific">Salmonella enterica</name>
    <name type="common">Salmonella choleraesuis</name>
    <dbReference type="NCBI Taxonomy" id="28901"/>
    <lineage>
        <taxon>Bacteria</taxon>
        <taxon>Pseudomonadati</taxon>
        <taxon>Pseudomonadota</taxon>
        <taxon>Gammaproteobacteria</taxon>
        <taxon>Enterobacterales</taxon>
        <taxon>Enterobacteriaceae</taxon>
        <taxon>Salmonella</taxon>
    </lineage>
</organism>
<protein>
    <submittedName>
        <fullName evidence="1">Uncharacterized protein</fullName>
    </submittedName>
</protein>
<proteinExistence type="predicted"/>
<dbReference type="EMBL" id="RNUA01000011">
    <property type="protein sequence ID" value="MHS97305.1"/>
    <property type="molecule type" value="Genomic_DNA"/>
</dbReference>
<gene>
    <name evidence="1" type="ORF">EEN88_05345</name>
</gene>
<comment type="caution">
    <text evidence="1">The sequence shown here is derived from an EMBL/GenBank/DDBJ whole genome shotgun (WGS) entry which is preliminary data.</text>
</comment>